<evidence type="ECO:0000256" key="4">
    <source>
        <dbReference type="ARBA" id="ARBA00023163"/>
    </source>
</evidence>
<dbReference type="SUPFAM" id="SSF55781">
    <property type="entry name" value="GAF domain-like"/>
    <property type="match status" value="1"/>
</dbReference>
<accession>T5KFB3</accession>
<comment type="caution">
    <text evidence="9">The sequence shown here is derived from an EMBL/GenBank/DDBJ whole genome shotgun (WGS) entry which is preliminary data.</text>
</comment>
<dbReference type="EMBL" id="ATAO01000101">
    <property type="protein sequence ID" value="EQM82293.1"/>
    <property type="molecule type" value="Genomic_DNA"/>
</dbReference>
<evidence type="ECO:0000256" key="6">
    <source>
        <dbReference type="ARBA" id="ARBA00070406"/>
    </source>
</evidence>
<dbReference type="InterPro" id="IPR005471">
    <property type="entry name" value="Tscrpt_reg_IclR_N"/>
</dbReference>
<dbReference type="InterPro" id="IPR050707">
    <property type="entry name" value="HTH_MetabolicPath_Reg"/>
</dbReference>
<name>T5KFB3_MICMQ</name>
<keyword evidence="1" id="KW-0319">Glycerol metabolism</keyword>
<protein>
    <recommendedName>
        <fullName evidence="6">Glycerol operon regulatory protein</fullName>
    </recommendedName>
</protein>
<dbReference type="Gene3D" id="3.30.450.40">
    <property type="match status" value="1"/>
</dbReference>
<dbReference type="Pfam" id="PF01614">
    <property type="entry name" value="IclR_C"/>
    <property type="match status" value="1"/>
</dbReference>
<evidence type="ECO:0000256" key="1">
    <source>
        <dbReference type="ARBA" id="ARBA00022798"/>
    </source>
</evidence>
<dbReference type="PROSITE" id="PS51078">
    <property type="entry name" value="ICLR_ED"/>
    <property type="match status" value="1"/>
</dbReference>
<dbReference type="GO" id="GO:0003677">
    <property type="term" value="F:DNA binding"/>
    <property type="evidence" value="ECO:0007669"/>
    <property type="project" value="UniProtKB-KW"/>
</dbReference>
<dbReference type="Gene3D" id="1.10.10.10">
    <property type="entry name" value="Winged helix-like DNA-binding domain superfamily/Winged helix DNA-binding domain"/>
    <property type="match status" value="1"/>
</dbReference>
<evidence type="ECO:0000259" key="8">
    <source>
        <dbReference type="PROSITE" id="PS51078"/>
    </source>
</evidence>
<reference evidence="9 10" key="1">
    <citation type="journal article" date="2013" name="Genome Announc.">
        <title>Whole-genome sequences of five oyster-associated bacteria show potential for crude oil hydrocarbon degradation.</title>
        <authorList>
            <person name="Chauhan A."/>
            <person name="Green S."/>
            <person name="Pathak A."/>
            <person name="Thomas J."/>
            <person name="Venkatramanan R."/>
        </authorList>
    </citation>
    <scope>NUCLEOTIDE SEQUENCE [LARGE SCALE GENOMIC DNA]</scope>
    <source>
        <strain evidence="9 10">MF109</strain>
    </source>
</reference>
<keyword evidence="3" id="KW-0238">DNA-binding</keyword>
<dbReference type="SUPFAM" id="SSF46785">
    <property type="entry name" value="Winged helix' DNA-binding domain"/>
    <property type="match status" value="1"/>
</dbReference>
<dbReference type="PANTHER" id="PTHR30136:SF24">
    <property type="entry name" value="HTH-TYPE TRANSCRIPTIONAL REPRESSOR ALLR"/>
    <property type="match status" value="1"/>
</dbReference>
<sequence length="285" mass="30643">MLGPCRVVKINREARLHRLRLDDAPEGGLPVIQAIDRAAKILELLQGARHLGITDLAAALSLPPSTVHGIVKSLRSHGLVAKERGGQRYMLGPTLLRLSNVYLDTLDVRARAMRWTQELARRTNLSVRLGAPHFTDVLVIHHNLRPDDSQQMLETGVAIPAHASAMGKVLLAYDLGFQQSVFEQPLRSLTGDTITDVARLTLELPAIAERGTAGEFDEAVLGESSIAAPVADASNDIVAAVAVVLPTSQTPASDAILNALRETARNVSRELGATTWPPRVAPADD</sequence>
<gene>
    <name evidence="9" type="ORF">L687_12960</name>
</gene>
<evidence type="ECO:0000256" key="2">
    <source>
        <dbReference type="ARBA" id="ARBA00023015"/>
    </source>
</evidence>
<dbReference type="InterPro" id="IPR011991">
    <property type="entry name" value="ArsR-like_HTH"/>
</dbReference>
<dbReference type="FunFam" id="1.10.10.10:FF:000056">
    <property type="entry name" value="IclR family transcriptional regulator"/>
    <property type="match status" value="1"/>
</dbReference>
<dbReference type="Pfam" id="PF09339">
    <property type="entry name" value="HTH_IclR"/>
    <property type="match status" value="1"/>
</dbReference>
<dbReference type="InterPro" id="IPR029016">
    <property type="entry name" value="GAF-like_dom_sf"/>
</dbReference>
<dbReference type="CDD" id="cd00090">
    <property type="entry name" value="HTH_ARSR"/>
    <property type="match status" value="1"/>
</dbReference>
<dbReference type="GO" id="GO:0003700">
    <property type="term" value="F:DNA-binding transcription factor activity"/>
    <property type="evidence" value="ECO:0007669"/>
    <property type="project" value="TreeGrafter"/>
</dbReference>
<feature type="domain" description="IclR-ED" evidence="8">
    <location>
        <begin position="94"/>
        <end position="273"/>
    </location>
</feature>
<dbReference type="InterPro" id="IPR036390">
    <property type="entry name" value="WH_DNA-bd_sf"/>
</dbReference>
<dbReference type="InterPro" id="IPR036388">
    <property type="entry name" value="WH-like_DNA-bd_sf"/>
</dbReference>
<dbReference type="GO" id="GO:0045892">
    <property type="term" value="P:negative regulation of DNA-templated transcription"/>
    <property type="evidence" value="ECO:0007669"/>
    <property type="project" value="TreeGrafter"/>
</dbReference>
<evidence type="ECO:0000313" key="9">
    <source>
        <dbReference type="EMBL" id="EQM82293.1"/>
    </source>
</evidence>
<comment type="function">
    <text evidence="5">May be an activator protein for the gylABX operon.</text>
</comment>
<keyword evidence="4" id="KW-0804">Transcription</keyword>
<dbReference type="PROSITE" id="PS51077">
    <property type="entry name" value="HTH_ICLR"/>
    <property type="match status" value="1"/>
</dbReference>
<dbReference type="GO" id="GO:0006071">
    <property type="term" value="P:glycerol metabolic process"/>
    <property type="evidence" value="ECO:0007669"/>
    <property type="project" value="UniProtKB-KW"/>
</dbReference>
<evidence type="ECO:0000259" key="7">
    <source>
        <dbReference type="PROSITE" id="PS51077"/>
    </source>
</evidence>
<dbReference type="Proteomes" id="UP000016033">
    <property type="component" value="Unassembled WGS sequence"/>
</dbReference>
<evidence type="ECO:0000256" key="3">
    <source>
        <dbReference type="ARBA" id="ARBA00023125"/>
    </source>
</evidence>
<dbReference type="PANTHER" id="PTHR30136">
    <property type="entry name" value="HELIX-TURN-HELIX TRANSCRIPTIONAL REGULATOR, ICLR FAMILY"/>
    <property type="match status" value="1"/>
</dbReference>
<dbReference type="PATRIC" id="fig|1333857.3.peg.824"/>
<proteinExistence type="predicted"/>
<dbReference type="AlphaFoldDB" id="T5KFB3"/>
<keyword evidence="2" id="KW-0805">Transcription regulation</keyword>
<dbReference type="SMART" id="SM00346">
    <property type="entry name" value="HTH_ICLR"/>
    <property type="match status" value="1"/>
</dbReference>
<organism evidence="9 10">
    <name type="scientific">Microbacterium maritypicum MF109</name>
    <dbReference type="NCBI Taxonomy" id="1333857"/>
    <lineage>
        <taxon>Bacteria</taxon>
        <taxon>Bacillati</taxon>
        <taxon>Actinomycetota</taxon>
        <taxon>Actinomycetes</taxon>
        <taxon>Micrococcales</taxon>
        <taxon>Microbacteriaceae</taxon>
        <taxon>Microbacterium</taxon>
    </lineage>
</organism>
<dbReference type="InterPro" id="IPR014757">
    <property type="entry name" value="Tscrpt_reg_IclR_C"/>
</dbReference>
<evidence type="ECO:0000313" key="10">
    <source>
        <dbReference type="Proteomes" id="UP000016033"/>
    </source>
</evidence>
<evidence type="ECO:0000256" key="5">
    <source>
        <dbReference type="ARBA" id="ARBA00058938"/>
    </source>
</evidence>
<feature type="domain" description="HTH iclR-type" evidence="7">
    <location>
        <begin position="32"/>
        <end position="93"/>
    </location>
</feature>